<feature type="transmembrane region" description="Helical" evidence="7">
    <location>
        <begin position="265"/>
        <end position="284"/>
    </location>
</feature>
<sequence>MTQTQPARAASPRPAPVRPALVRPSSQPAETTAAKPAPNPHRRSLSQLARLPGFATGLTLVGTILLWEAATRLFSIPSYLLPAPSAILNAFTAIGLERWLTHIWSTLRVALLGFGLAIAVSIPLAMVMMRSAILSKTLYPLLVIVQSTPVVAIAPIIIVALGAGDLPRVVITTLITFFPLVVSTATGLAATPPELIELSRSLRAPSRREMTQIRLPYAVPYIFSALKISITLAVIGAVVAEFVAAEAGVGYFIQFSTSMFKLPQAWAGLIVLAAMSLTLFQAVVQIQKRLFPWSLPKETR</sequence>
<dbReference type="InterPro" id="IPR000515">
    <property type="entry name" value="MetI-like"/>
</dbReference>
<feature type="domain" description="ABC transmembrane type-1" evidence="9">
    <location>
        <begin position="103"/>
        <end position="281"/>
    </location>
</feature>
<feature type="transmembrane region" description="Helical" evidence="7">
    <location>
        <begin position="169"/>
        <end position="196"/>
    </location>
</feature>
<dbReference type="PANTHER" id="PTHR30151">
    <property type="entry name" value="ALKANE SULFONATE ABC TRANSPORTER-RELATED, MEMBRANE SUBUNIT"/>
    <property type="match status" value="1"/>
</dbReference>
<dbReference type="Proteomes" id="UP001269144">
    <property type="component" value="Unassembled WGS sequence"/>
</dbReference>
<feature type="compositionally biased region" description="Low complexity" evidence="8">
    <location>
        <begin position="1"/>
        <end position="25"/>
    </location>
</feature>
<keyword evidence="11" id="KW-1185">Reference proteome</keyword>
<evidence type="ECO:0000256" key="6">
    <source>
        <dbReference type="ARBA" id="ARBA00023136"/>
    </source>
</evidence>
<dbReference type="PANTHER" id="PTHR30151:SF20">
    <property type="entry name" value="ABC TRANSPORTER PERMEASE PROTEIN HI_0355-RELATED"/>
    <property type="match status" value="1"/>
</dbReference>
<feature type="transmembrane region" description="Helical" evidence="7">
    <location>
        <begin position="138"/>
        <end position="163"/>
    </location>
</feature>
<gene>
    <name evidence="10" type="ORF">RGQ15_17730</name>
</gene>
<evidence type="ECO:0000313" key="10">
    <source>
        <dbReference type="EMBL" id="MDS9469407.1"/>
    </source>
</evidence>
<dbReference type="SUPFAM" id="SSF161098">
    <property type="entry name" value="MetI-like"/>
    <property type="match status" value="1"/>
</dbReference>
<evidence type="ECO:0000256" key="8">
    <source>
        <dbReference type="SAM" id="MobiDB-lite"/>
    </source>
</evidence>
<reference evidence="11" key="1">
    <citation type="submission" date="2023-07" db="EMBL/GenBank/DDBJ databases">
        <title>Paracoccus sp. MBLB3053 whole genome sequence.</title>
        <authorList>
            <person name="Hwang C.Y."/>
            <person name="Cho E.-S."/>
            <person name="Seo M.-J."/>
        </authorList>
    </citation>
    <scope>NUCLEOTIDE SEQUENCE [LARGE SCALE GENOMIC DNA]</scope>
    <source>
        <strain evidence="11">MBLB3053</strain>
    </source>
</reference>
<organism evidence="10 11">
    <name type="scientific">Paracoccus aurantius</name>
    <dbReference type="NCBI Taxonomy" id="3073814"/>
    <lineage>
        <taxon>Bacteria</taxon>
        <taxon>Pseudomonadati</taxon>
        <taxon>Pseudomonadota</taxon>
        <taxon>Alphaproteobacteria</taxon>
        <taxon>Rhodobacterales</taxon>
        <taxon>Paracoccaceae</taxon>
        <taxon>Paracoccus</taxon>
    </lineage>
</organism>
<feature type="transmembrane region" description="Helical" evidence="7">
    <location>
        <begin position="217"/>
        <end position="245"/>
    </location>
</feature>
<name>A0ABU2HWH1_9RHOB</name>
<feature type="transmembrane region" description="Helical" evidence="7">
    <location>
        <begin position="102"/>
        <end position="126"/>
    </location>
</feature>
<feature type="transmembrane region" description="Helical" evidence="7">
    <location>
        <begin position="48"/>
        <end position="67"/>
    </location>
</feature>
<feature type="transmembrane region" description="Helical" evidence="7">
    <location>
        <begin position="79"/>
        <end position="96"/>
    </location>
</feature>
<evidence type="ECO:0000256" key="7">
    <source>
        <dbReference type="RuleBase" id="RU363032"/>
    </source>
</evidence>
<accession>A0ABU2HWH1</accession>
<dbReference type="EMBL" id="JAVQLW010000003">
    <property type="protein sequence ID" value="MDS9469407.1"/>
    <property type="molecule type" value="Genomic_DNA"/>
</dbReference>
<dbReference type="CDD" id="cd06261">
    <property type="entry name" value="TM_PBP2"/>
    <property type="match status" value="1"/>
</dbReference>
<dbReference type="Gene3D" id="1.10.3720.10">
    <property type="entry name" value="MetI-like"/>
    <property type="match status" value="1"/>
</dbReference>
<dbReference type="PROSITE" id="PS50928">
    <property type="entry name" value="ABC_TM1"/>
    <property type="match status" value="1"/>
</dbReference>
<comment type="similarity">
    <text evidence="7">Belongs to the binding-protein-dependent transport system permease family.</text>
</comment>
<dbReference type="Pfam" id="PF00528">
    <property type="entry name" value="BPD_transp_1"/>
    <property type="match status" value="1"/>
</dbReference>
<evidence type="ECO:0000313" key="11">
    <source>
        <dbReference type="Proteomes" id="UP001269144"/>
    </source>
</evidence>
<evidence type="ECO:0000259" key="9">
    <source>
        <dbReference type="PROSITE" id="PS50928"/>
    </source>
</evidence>
<keyword evidence="3" id="KW-1003">Cell membrane</keyword>
<evidence type="ECO:0000256" key="2">
    <source>
        <dbReference type="ARBA" id="ARBA00022448"/>
    </source>
</evidence>
<keyword evidence="5 7" id="KW-1133">Transmembrane helix</keyword>
<proteinExistence type="inferred from homology"/>
<keyword evidence="4 7" id="KW-0812">Transmembrane</keyword>
<dbReference type="InterPro" id="IPR035906">
    <property type="entry name" value="MetI-like_sf"/>
</dbReference>
<evidence type="ECO:0000256" key="4">
    <source>
        <dbReference type="ARBA" id="ARBA00022692"/>
    </source>
</evidence>
<dbReference type="RefSeq" id="WP_311162021.1">
    <property type="nucleotide sequence ID" value="NZ_JAVQLW010000003.1"/>
</dbReference>
<feature type="region of interest" description="Disordered" evidence="8">
    <location>
        <begin position="1"/>
        <end position="42"/>
    </location>
</feature>
<keyword evidence="6 7" id="KW-0472">Membrane</keyword>
<evidence type="ECO:0000256" key="1">
    <source>
        <dbReference type="ARBA" id="ARBA00004651"/>
    </source>
</evidence>
<keyword evidence="2 7" id="KW-0813">Transport</keyword>
<evidence type="ECO:0000256" key="5">
    <source>
        <dbReference type="ARBA" id="ARBA00022989"/>
    </source>
</evidence>
<comment type="subcellular location">
    <subcellularLocation>
        <location evidence="1 7">Cell membrane</location>
        <topology evidence="1 7">Multi-pass membrane protein</topology>
    </subcellularLocation>
</comment>
<comment type="caution">
    <text evidence="10">The sequence shown here is derived from an EMBL/GenBank/DDBJ whole genome shotgun (WGS) entry which is preliminary data.</text>
</comment>
<protein>
    <submittedName>
        <fullName evidence="10">ABC transporter permease</fullName>
    </submittedName>
</protein>
<evidence type="ECO:0000256" key="3">
    <source>
        <dbReference type="ARBA" id="ARBA00022475"/>
    </source>
</evidence>